<reference evidence="1" key="1">
    <citation type="submission" date="2018-02" db="EMBL/GenBank/DDBJ databases">
        <title>Rhizophora mucronata_Transcriptome.</title>
        <authorList>
            <person name="Meera S.P."/>
            <person name="Sreeshan A."/>
            <person name="Augustine A."/>
        </authorList>
    </citation>
    <scope>NUCLEOTIDE SEQUENCE</scope>
    <source>
        <tissue evidence="1">Leaf</tissue>
    </source>
</reference>
<accession>A0A2P2JZC7</accession>
<dbReference type="EMBL" id="GGEC01018335">
    <property type="protein sequence ID" value="MBW98818.1"/>
    <property type="molecule type" value="Transcribed_RNA"/>
</dbReference>
<sequence length="14" mass="1825">MREKKKTEKRYRDG</sequence>
<name>A0A2P2JZC7_RHIMU</name>
<proteinExistence type="predicted"/>
<protein>
    <submittedName>
        <fullName evidence="1">Uncharacterized protein</fullName>
    </submittedName>
</protein>
<evidence type="ECO:0000313" key="1">
    <source>
        <dbReference type="EMBL" id="MBW98818.1"/>
    </source>
</evidence>
<organism evidence="1">
    <name type="scientific">Rhizophora mucronata</name>
    <name type="common">Asiatic mangrove</name>
    <dbReference type="NCBI Taxonomy" id="61149"/>
    <lineage>
        <taxon>Eukaryota</taxon>
        <taxon>Viridiplantae</taxon>
        <taxon>Streptophyta</taxon>
        <taxon>Embryophyta</taxon>
        <taxon>Tracheophyta</taxon>
        <taxon>Spermatophyta</taxon>
        <taxon>Magnoliopsida</taxon>
        <taxon>eudicotyledons</taxon>
        <taxon>Gunneridae</taxon>
        <taxon>Pentapetalae</taxon>
        <taxon>rosids</taxon>
        <taxon>fabids</taxon>
        <taxon>Malpighiales</taxon>
        <taxon>Rhizophoraceae</taxon>
        <taxon>Rhizophora</taxon>
    </lineage>
</organism>